<sequence length="523" mass="60183">MVENLPAETLHEIFEHIIQNDHSIENLSQLLFPCLLVCRSWCLNMVQVLWSKPFHLLRKTSSKLIQVYLDGLSKAERKDLIATGINISIIPSKTLFDYMSFLKDLNFELIYNSSQSWLESKMNEDYESNHLMLNNSSDIEQQTFELAKGLCKVFLSHCERLKSLDLSRTMTPTIPNDYLSIIKLPSAEKALSQLEEFKFTARDLDRDILPDILNYCNSIRSIDMFSIPFLTDSMMEDDTDRRIDSLCRFLSSQRKVRRLSLHIEFRNSTNDKIASIIPSIGQIDSLNWIKFYSIDFRCVTAGDIVEALSDVQTLLFEGCTLTLTDIRPQRTRFHRLTKLAFYRFKFSLDAMNVLIVSCEETLREIQIRGTISDNSPNEVKRARLISMFTGCSKLEHLEFHSSLFLFGTSSEIMDELSDAIPPSLLEFYIDCKCLPRELDAFLEKCNANLQCLALSTEDVKAKINDEILVIVREYAISKNSLKKLIMAGLSDQSINSSRELEATRKVIKVDTPMQYAKPLSIWN</sequence>
<gene>
    <name evidence="1" type="ORF">SPELUC_LOCUS4158</name>
</gene>
<keyword evidence="2" id="KW-1185">Reference proteome</keyword>
<dbReference type="EMBL" id="CAJVPW010003565">
    <property type="protein sequence ID" value="CAG8526178.1"/>
    <property type="molecule type" value="Genomic_DNA"/>
</dbReference>
<reference evidence="1" key="1">
    <citation type="submission" date="2021-06" db="EMBL/GenBank/DDBJ databases">
        <authorList>
            <person name="Kallberg Y."/>
            <person name="Tangrot J."/>
            <person name="Rosling A."/>
        </authorList>
    </citation>
    <scope>NUCLEOTIDE SEQUENCE</scope>
    <source>
        <strain evidence="1">28 12/20/2015</strain>
    </source>
</reference>
<comment type="caution">
    <text evidence="1">The sequence shown here is derived from an EMBL/GenBank/DDBJ whole genome shotgun (WGS) entry which is preliminary data.</text>
</comment>
<proteinExistence type="predicted"/>
<dbReference type="Proteomes" id="UP000789366">
    <property type="component" value="Unassembled WGS sequence"/>
</dbReference>
<evidence type="ECO:0000313" key="2">
    <source>
        <dbReference type="Proteomes" id="UP000789366"/>
    </source>
</evidence>
<evidence type="ECO:0000313" key="1">
    <source>
        <dbReference type="EMBL" id="CAG8526178.1"/>
    </source>
</evidence>
<accession>A0ACA9LFV8</accession>
<protein>
    <submittedName>
        <fullName evidence="1">10469_t:CDS:1</fullName>
    </submittedName>
</protein>
<organism evidence="1 2">
    <name type="scientific">Cetraspora pellucida</name>
    <dbReference type="NCBI Taxonomy" id="1433469"/>
    <lineage>
        <taxon>Eukaryota</taxon>
        <taxon>Fungi</taxon>
        <taxon>Fungi incertae sedis</taxon>
        <taxon>Mucoromycota</taxon>
        <taxon>Glomeromycotina</taxon>
        <taxon>Glomeromycetes</taxon>
        <taxon>Diversisporales</taxon>
        <taxon>Gigasporaceae</taxon>
        <taxon>Cetraspora</taxon>
    </lineage>
</organism>
<name>A0ACA9LFV8_9GLOM</name>